<sequence>VTGRVQRVGYRYFVQHWAEDFGIGGWVKNQRDGSVFLEAEGRKDRIEKLIKELKEGPSMAQVEDVNVKWAGFENKYRNFEVRY</sequence>
<dbReference type="GO" id="GO:0003998">
    <property type="term" value="F:acylphosphatase activity"/>
    <property type="evidence" value="ECO:0007669"/>
    <property type="project" value="InterPro"/>
</dbReference>
<dbReference type="Gene3D" id="3.30.70.100">
    <property type="match status" value="1"/>
</dbReference>
<protein>
    <recommendedName>
        <fullName evidence="1">Acylphosphatase-like domain-containing protein</fullName>
    </recommendedName>
</protein>
<feature type="domain" description="Acylphosphatase-like" evidence="1">
    <location>
        <begin position="1"/>
        <end position="83"/>
    </location>
</feature>
<reference evidence="2" key="1">
    <citation type="submission" date="2018-05" db="EMBL/GenBank/DDBJ databases">
        <authorList>
            <person name="Lanie J.A."/>
            <person name="Ng W.-L."/>
            <person name="Kazmierczak K.M."/>
            <person name="Andrzejewski T.M."/>
            <person name="Davidsen T.M."/>
            <person name="Wayne K.J."/>
            <person name="Tettelin H."/>
            <person name="Glass J.I."/>
            <person name="Rusch D."/>
            <person name="Podicherti R."/>
            <person name="Tsui H.-C.T."/>
            <person name="Winkler M.E."/>
        </authorList>
    </citation>
    <scope>NUCLEOTIDE SEQUENCE</scope>
</reference>
<feature type="non-terminal residue" evidence="2">
    <location>
        <position position="1"/>
    </location>
</feature>
<dbReference type="SUPFAM" id="SSF54975">
    <property type="entry name" value="Acylphosphatase/BLUF domain-like"/>
    <property type="match status" value="1"/>
</dbReference>
<dbReference type="Pfam" id="PF00708">
    <property type="entry name" value="Acylphosphatase"/>
    <property type="match status" value="1"/>
</dbReference>
<dbReference type="AlphaFoldDB" id="A0A381S6Q4"/>
<organism evidence="2">
    <name type="scientific">marine metagenome</name>
    <dbReference type="NCBI Taxonomy" id="408172"/>
    <lineage>
        <taxon>unclassified sequences</taxon>
        <taxon>metagenomes</taxon>
        <taxon>ecological metagenomes</taxon>
    </lineage>
</organism>
<dbReference type="EMBL" id="UINC01002453">
    <property type="protein sequence ID" value="SUZ96833.1"/>
    <property type="molecule type" value="Genomic_DNA"/>
</dbReference>
<dbReference type="InterPro" id="IPR017968">
    <property type="entry name" value="Acylphosphatase_CS"/>
</dbReference>
<name>A0A381S6Q4_9ZZZZ</name>
<dbReference type="PANTHER" id="PTHR47268:SF4">
    <property type="entry name" value="ACYLPHOSPHATASE"/>
    <property type="match status" value="1"/>
</dbReference>
<dbReference type="InterPro" id="IPR036046">
    <property type="entry name" value="Acylphosphatase-like_dom_sf"/>
</dbReference>
<evidence type="ECO:0000313" key="2">
    <source>
        <dbReference type="EMBL" id="SUZ96833.1"/>
    </source>
</evidence>
<proteinExistence type="predicted"/>
<dbReference type="InterPro" id="IPR020456">
    <property type="entry name" value="Acylphosphatase"/>
</dbReference>
<dbReference type="PANTHER" id="PTHR47268">
    <property type="entry name" value="ACYLPHOSPHATASE"/>
    <property type="match status" value="1"/>
</dbReference>
<dbReference type="PROSITE" id="PS00151">
    <property type="entry name" value="ACYLPHOSPHATASE_2"/>
    <property type="match status" value="1"/>
</dbReference>
<dbReference type="PROSITE" id="PS51160">
    <property type="entry name" value="ACYLPHOSPHATASE_3"/>
    <property type="match status" value="1"/>
</dbReference>
<accession>A0A381S6Q4</accession>
<gene>
    <name evidence="2" type="ORF">METZ01_LOCUS49687</name>
</gene>
<dbReference type="InterPro" id="IPR001792">
    <property type="entry name" value="Acylphosphatase-like_dom"/>
</dbReference>
<evidence type="ECO:0000259" key="1">
    <source>
        <dbReference type="PROSITE" id="PS51160"/>
    </source>
</evidence>